<organism evidence="1 2">
    <name type="scientific">Pandoraea fibrosis</name>
    <dbReference type="NCBI Taxonomy" id="1891094"/>
    <lineage>
        <taxon>Bacteria</taxon>
        <taxon>Pseudomonadati</taxon>
        <taxon>Pseudomonadota</taxon>
        <taxon>Betaproteobacteria</taxon>
        <taxon>Burkholderiales</taxon>
        <taxon>Burkholderiaceae</taxon>
        <taxon>Pandoraea</taxon>
    </lineage>
</organism>
<evidence type="ECO:0000313" key="2">
    <source>
        <dbReference type="Proteomes" id="UP000382577"/>
    </source>
</evidence>
<dbReference type="AlphaFoldDB" id="A0A5E4XGG7"/>
<reference evidence="1 2" key="1">
    <citation type="submission" date="2019-08" db="EMBL/GenBank/DDBJ databases">
        <authorList>
            <person name="Peeters C."/>
        </authorList>
    </citation>
    <scope>NUCLEOTIDE SEQUENCE [LARGE SCALE GENOMIC DNA]</scope>
    <source>
        <strain evidence="1 2">LMG 31113</strain>
    </source>
</reference>
<accession>A0A5E4XGG7</accession>
<dbReference type="OrthoDB" id="378710at2"/>
<sequence>MDNADLTGREFLREVDQLVEKLTRDIRAHAFNLDPSPKAVAIRRRRVLGGDFRYFAYTYFPHHIRGESSRFQAFFCERYPRILLSPGGVREWFKAPRGEAKSSLITKVGPCYVVALSLLKIPAVRQATRLDAPPSFIDYITVLGAETTLPTKLIEVVKAELTINAALSLDFPEICGRGPVWRLGEIVTRTGVKIEAFGAEQAIRGTFNGASRPSLLLGDDLITDAEAKSTVEREKRWDWLEKAIDYLGPPDGSVKFLAAGTQLHKDDPISRAGKSIGHVVHHFKAIERLPARMDLWETCELLMRNEDPPVVQALAKRGEVAADAALPSYRFYLDNREAMDEDAVTSWPAVRSLYWLMRQRAKNRRAFNTEMQGVAADGEDGIFAQRTFYVGRLPHWITFGACDPSMGGNERSDPSSLLAGAYDRERQRLQVLDAKIKRRVPSRLEADLIAFQKAHRCVAFAFENNGAFEHSRQTFMTAALRKGVALPLIGVPAKVPMPVRIEGLEPFITDVLEPRITFDPGLTQLLNELDEWPEPQSQHHFDGLCGLVLLWYIAVKRSAVFEYTSAAEYRHTQHGDTLSLDSDDDGLSLYGIGAL</sequence>
<dbReference type="EMBL" id="CABPRW010000009">
    <property type="protein sequence ID" value="VVE35366.1"/>
    <property type="molecule type" value="Genomic_DNA"/>
</dbReference>
<proteinExistence type="predicted"/>
<dbReference type="RefSeq" id="WP_150600520.1">
    <property type="nucleotide sequence ID" value="NZ_CABPRW010000009.1"/>
</dbReference>
<protein>
    <submittedName>
        <fullName evidence="1">Phage protein</fullName>
    </submittedName>
</protein>
<name>A0A5E4XGG7_9BURK</name>
<gene>
    <name evidence="1" type="ORF">PFI31113_03833</name>
</gene>
<dbReference type="Proteomes" id="UP000382577">
    <property type="component" value="Unassembled WGS sequence"/>
</dbReference>
<evidence type="ECO:0000313" key="1">
    <source>
        <dbReference type="EMBL" id="VVE35366.1"/>
    </source>
</evidence>